<keyword evidence="1" id="KW-1133">Transmembrane helix</keyword>
<dbReference type="AlphaFoldDB" id="A0A6C0HYI0"/>
<accession>A0A6C0HYI0</accession>
<sequence>MIDPQWFIGFIGFIHLIFIAYEILYPLIFKNYLFDKIYILIFSFKIISWILFNNECFISLIIKQQTIKNYKAGDNIFDLDDMVKFSPQLTKICKLLSPLLAIFYCYLIFIVSKRSKLLDTNLLITLITIYIIYLLYVRKFYNEKMYNKLNIDYFAPYVKSIFIVILSYIIYKIIKL</sequence>
<dbReference type="EMBL" id="MN740043">
    <property type="protein sequence ID" value="QHT85644.1"/>
    <property type="molecule type" value="Genomic_DNA"/>
</dbReference>
<evidence type="ECO:0000313" key="2">
    <source>
        <dbReference type="EMBL" id="QHT85644.1"/>
    </source>
</evidence>
<organism evidence="2">
    <name type="scientific">viral metagenome</name>
    <dbReference type="NCBI Taxonomy" id="1070528"/>
    <lineage>
        <taxon>unclassified sequences</taxon>
        <taxon>metagenomes</taxon>
        <taxon>organismal metagenomes</taxon>
    </lineage>
</organism>
<feature type="transmembrane region" description="Helical" evidence="1">
    <location>
        <begin position="6"/>
        <end position="25"/>
    </location>
</feature>
<name>A0A6C0HYI0_9ZZZZ</name>
<proteinExistence type="predicted"/>
<protein>
    <submittedName>
        <fullName evidence="2">Uncharacterized protein</fullName>
    </submittedName>
</protein>
<feature type="transmembrane region" description="Helical" evidence="1">
    <location>
        <begin position="37"/>
        <end position="62"/>
    </location>
</feature>
<feature type="transmembrane region" description="Helical" evidence="1">
    <location>
        <begin position="122"/>
        <end position="141"/>
    </location>
</feature>
<feature type="transmembrane region" description="Helical" evidence="1">
    <location>
        <begin position="89"/>
        <end position="110"/>
    </location>
</feature>
<reference evidence="2" key="1">
    <citation type="journal article" date="2020" name="Nature">
        <title>Giant virus diversity and host interactions through global metagenomics.</title>
        <authorList>
            <person name="Schulz F."/>
            <person name="Roux S."/>
            <person name="Paez-Espino D."/>
            <person name="Jungbluth S."/>
            <person name="Walsh D.A."/>
            <person name="Denef V.J."/>
            <person name="McMahon K.D."/>
            <person name="Konstantinidis K.T."/>
            <person name="Eloe-Fadrosh E.A."/>
            <person name="Kyrpides N.C."/>
            <person name="Woyke T."/>
        </authorList>
    </citation>
    <scope>NUCLEOTIDE SEQUENCE</scope>
    <source>
        <strain evidence="2">GVMAG-M-3300023184-182</strain>
    </source>
</reference>
<feature type="transmembrane region" description="Helical" evidence="1">
    <location>
        <begin position="153"/>
        <end position="171"/>
    </location>
</feature>
<keyword evidence="1" id="KW-0472">Membrane</keyword>
<evidence type="ECO:0000256" key="1">
    <source>
        <dbReference type="SAM" id="Phobius"/>
    </source>
</evidence>
<keyword evidence="1" id="KW-0812">Transmembrane</keyword>